<dbReference type="EMBL" id="QKSB01000041">
    <property type="protein sequence ID" value="PZE15576.1"/>
    <property type="molecule type" value="Genomic_DNA"/>
</dbReference>
<dbReference type="OrthoDB" id="755070at2"/>
<keyword evidence="2 3" id="KW-0802">TPR repeat</keyword>
<feature type="repeat" description="TPR" evidence="3">
    <location>
        <begin position="141"/>
        <end position="174"/>
    </location>
</feature>
<evidence type="ECO:0000256" key="2">
    <source>
        <dbReference type="ARBA" id="ARBA00022803"/>
    </source>
</evidence>
<evidence type="ECO:0000313" key="4">
    <source>
        <dbReference type="EMBL" id="PZE15576.1"/>
    </source>
</evidence>
<dbReference type="SUPFAM" id="SSF48452">
    <property type="entry name" value="TPR-like"/>
    <property type="match status" value="2"/>
</dbReference>
<dbReference type="PROSITE" id="PS50005">
    <property type="entry name" value="TPR"/>
    <property type="match status" value="2"/>
</dbReference>
<organism evidence="4 5">
    <name type="scientific">Putridiphycobacter roseus</name>
    <dbReference type="NCBI Taxonomy" id="2219161"/>
    <lineage>
        <taxon>Bacteria</taxon>
        <taxon>Pseudomonadati</taxon>
        <taxon>Bacteroidota</taxon>
        <taxon>Flavobacteriia</taxon>
        <taxon>Flavobacteriales</taxon>
        <taxon>Crocinitomicaceae</taxon>
        <taxon>Putridiphycobacter</taxon>
    </lineage>
</organism>
<evidence type="ECO:0000256" key="1">
    <source>
        <dbReference type="ARBA" id="ARBA00022737"/>
    </source>
</evidence>
<dbReference type="PANTHER" id="PTHR44858:SF1">
    <property type="entry name" value="UDP-N-ACETYLGLUCOSAMINE--PEPTIDE N-ACETYLGLUCOSAMINYLTRANSFERASE SPINDLY-RELATED"/>
    <property type="match status" value="1"/>
</dbReference>
<accession>A0A2W1NBT4</accession>
<keyword evidence="1" id="KW-0677">Repeat</keyword>
<comment type="caution">
    <text evidence="4">The sequence shown here is derived from an EMBL/GenBank/DDBJ whole genome shotgun (WGS) entry which is preliminary data.</text>
</comment>
<dbReference type="InterPro" id="IPR050498">
    <property type="entry name" value="Ycf3"/>
</dbReference>
<dbReference type="Proteomes" id="UP000249248">
    <property type="component" value="Unassembled WGS sequence"/>
</dbReference>
<protein>
    <recommendedName>
        <fullName evidence="6">Tetratricopeptide repeat protein</fullName>
    </recommendedName>
</protein>
<dbReference type="PANTHER" id="PTHR44858">
    <property type="entry name" value="TETRATRICOPEPTIDE REPEAT PROTEIN 6"/>
    <property type="match status" value="1"/>
</dbReference>
<dbReference type="Pfam" id="PF13174">
    <property type="entry name" value="TPR_6"/>
    <property type="match status" value="1"/>
</dbReference>
<proteinExistence type="predicted"/>
<dbReference type="Gene3D" id="1.25.40.10">
    <property type="entry name" value="Tetratricopeptide repeat domain"/>
    <property type="match status" value="3"/>
</dbReference>
<name>A0A2W1NBT4_9FLAO</name>
<dbReference type="AlphaFoldDB" id="A0A2W1NBT4"/>
<keyword evidence="5" id="KW-1185">Reference proteome</keyword>
<evidence type="ECO:0000256" key="3">
    <source>
        <dbReference type="PROSITE-ProRule" id="PRU00339"/>
    </source>
</evidence>
<dbReference type="InterPro" id="IPR019734">
    <property type="entry name" value="TPR_rpt"/>
</dbReference>
<dbReference type="Pfam" id="PF13181">
    <property type="entry name" value="TPR_8"/>
    <property type="match status" value="3"/>
</dbReference>
<dbReference type="InterPro" id="IPR011990">
    <property type="entry name" value="TPR-like_helical_dom_sf"/>
</dbReference>
<sequence length="545" mass="63411">MGIFDFLKKKNSGIEDSEFNSEQFQQHCYALAVWKLKESNNSNDAIRELKKIGLNEVQVEIILKKAMNLIVKETESKLEHTEFGISDKSLEEILSGKASKEQTKNILDKLFSFATFQSKKGKSQNAIDLFNKCILIDPSFVGSYVNLSALNHEMDNYEESLKNINKAIELDPLNKVLYENKAITCETVNNYKEEKKCYEKIVEIDSNDLDALFALSQCKVRDGEFKAALDLLNRVIDLAPNKEEIHGPHLSKIGILVELGFEKEAKDLYLKMTKQFPEDVSIHSVIPNIHYFKENKTTALSFFNSRFEETKDIQFLKYKADFLFHRDKENAIRSYDEYLKFNPEDTSALQCRLALQADTNKTTDTKSENDKILEIEPNNIYALKNRVNTLYSEKNFSEALIVAEKIYLIEKNRLNSTERMNSINMIIQICQQFMNEKDILTKFDMFQEENENEKYNIGYQKGLFFKSTGKFEEAIKVFDSQNEEHDFAWNYYQIAIIKNKQGKTVECLEHMQKAINLDVNIKQDAKQYHELENLFNNPNFIKLTE</sequence>
<reference evidence="4 5" key="1">
    <citation type="submission" date="2018-06" db="EMBL/GenBank/DDBJ databases">
        <title>The draft genome sequence of Crocinitomix sp. SM1701.</title>
        <authorList>
            <person name="Zhang X."/>
        </authorList>
    </citation>
    <scope>NUCLEOTIDE SEQUENCE [LARGE SCALE GENOMIC DNA]</scope>
    <source>
        <strain evidence="4 5">SM1701</strain>
    </source>
</reference>
<gene>
    <name evidence="4" type="ORF">DNU06_17365</name>
</gene>
<dbReference type="SMART" id="SM00028">
    <property type="entry name" value="TPR"/>
    <property type="match status" value="6"/>
</dbReference>
<feature type="repeat" description="TPR" evidence="3">
    <location>
        <begin position="209"/>
        <end position="242"/>
    </location>
</feature>
<dbReference type="NCBIfam" id="NF047558">
    <property type="entry name" value="TPR_END_plus"/>
    <property type="match status" value="1"/>
</dbReference>
<dbReference type="RefSeq" id="WP_111064771.1">
    <property type="nucleotide sequence ID" value="NZ_JBHUCU010000022.1"/>
</dbReference>
<evidence type="ECO:0000313" key="5">
    <source>
        <dbReference type="Proteomes" id="UP000249248"/>
    </source>
</evidence>
<evidence type="ECO:0008006" key="6">
    <source>
        <dbReference type="Google" id="ProtNLM"/>
    </source>
</evidence>